<keyword evidence="1" id="KW-0812">Transmembrane</keyword>
<dbReference type="EMBL" id="KP795630">
    <property type="protein sequence ID" value="AKN39031.1"/>
    <property type="molecule type" value="Genomic_DNA"/>
</dbReference>
<proteinExistence type="predicted"/>
<keyword evidence="1" id="KW-0472">Membrane</keyword>
<organism evidence="2">
    <name type="scientific">Vibrio splendidus</name>
    <dbReference type="NCBI Taxonomy" id="29497"/>
    <lineage>
        <taxon>Bacteria</taxon>
        <taxon>Pseudomonadati</taxon>
        <taxon>Pseudomonadota</taxon>
        <taxon>Gammaproteobacteria</taxon>
        <taxon>Vibrionales</taxon>
        <taxon>Vibrionaceae</taxon>
        <taxon>Vibrio</taxon>
    </lineage>
</organism>
<dbReference type="EMBL" id="KP795517">
    <property type="protein sequence ID" value="AKN36944.1"/>
    <property type="molecule type" value="Genomic_DNA"/>
</dbReference>
<protein>
    <submittedName>
        <fullName evidence="2">Uncharacterized protein</fullName>
    </submittedName>
</protein>
<dbReference type="EMBL" id="KP795463">
    <property type="protein sequence ID" value="AKN36030.1"/>
    <property type="molecule type" value="Genomic_DNA"/>
</dbReference>
<dbReference type="AlphaFoldDB" id="A0A0H3ZJE4"/>
<evidence type="ECO:0000256" key="1">
    <source>
        <dbReference type="SAM" id="Phobius"/>
    </source>
</evidence>
<name>A0A0H3ZJE4_VIBSP</name>
<feature type="transmembrane region" description="Helical" evidence="1">
    <location>
        <begin position="6"/>
        <end position="24"/>
    </location>
</feature>
<accession>A0A0H3ZJE4</accession>
<dbReference type="EMBL" id="KP795703">
    <property type="protein sequence ID" value="AKN40703.1"/>
    <property type="molecule type" value="Genomic_DNA"/>
</dbReference>
<sequence length="66" mass="7308">MDSNIILASLCSGAFSAAITIASIKRDMFWMAKSIEEHKTVTHSRIAKLESKVRDLELKVLGKSND</sequence>
<evidence type="ECO:0000313" key="2">
    <source>
        <dbReference type="EMBL" id="AKN36030.1"/>
    </source>
</evidence>
<evidence type="ECO:0000313" key="3">
    <source>
        <dbReference type="EMBL" id="AKN39031.1"/>
    </source>
</evidence>
<keyword evidence="1" id="KW-1133">Transmembrane helix</keyword>
<reference evidence="2" key="1">
    <citation type="journal article" date="2015" name="MBio">
        <title>Eco-Evolutionary Dynamics of Episomes among Ecologically Cohesive Bacterial Populations.</title>
        <authorList>
            <person name="Xue H."/>
            <person name="Cordero O.X."/>
            <person name="Camas F.M."/>
            <person name="Trimble W."/>
            <person name="Meyer F."/>
            <person name="Guglielmini J."/>
            <person name="Rocha E.P."/>
            <person name="Polz M.F."/>
        </authorList>
    </citation>
    <scope>NUCLEOTIDE SEQUENCE</scope>
    <source>
        <strain evidence="2">1F_145</strain>
        <strain evidence="3">5S_214</strain>
    </source>
</reference>